<dbReference type="EMBL" id="CATOUU010000715">
    <property type="protein sequence ID" value="CAI9943402.1"/>
    <property type="molecule type" value="Genomic_DNA"/>
</dbReference>
<name>A0AA86PSK3_9EUKA</name>
<gene>
    <name evidence="1" type="ORF">HINF_LOCUS31047</name>
    <name evidence="2" type="ORF">HINF_LOCUS60062</name>
</gene>
<evidence type="ECO:0000313" key="2">
    <source>
        <dbReference type="EMBL" id="CAL6080852.1"/>
    </source>
</evidence>
<organism evidence="1">
    <name type="scientific">Hexamita inflata</name>
    <dbReference type="NCBI Taxonomy" id="28002"/>
    <lineage>
        <taxon>Eukaryota</taxon>
        <taxon>Metamonada</taxon>
        <taxon>Diplomonadida</taxon>
        <taxon>Hexamitidae</taxon>
        <taxon>Hexamitinae</taxon>
        <taxon>Hexamita</taxon>
    </lineage>
</organism>
<evidence type="ECO:0000313" key="1">
    <source>
        <dbReference type="EMBL" id="CAI9943402.1"/>
    </source>
</evidence>
<reference evidence="2 3" key="2">
    <citation type="submission" date="2024-07" db="EMBL/GenBank/DDBJ databases">
        <authorList>
            <person name="Akdeniz Z."/>
        </authorList>
    </citation>
    <scope>NUCLEOTIDE SEQUENCE [LARGE SCALE GENOMIC DNA]</scope>
</reference>
<accession>A0AA86PSK3</accession>
<dbReference type="Gene3D" id="3.90.1150.10">
    <property type="entry name" value="Aspartate Aminotransferase, domain 1"/>
    <property type="match status" value="1"/>
</dbReference>
<dbReference type="AlphaFoldDB" id="A0AA86PSK3"/>
<sequence>MFGQKAGTYHFRMTILLNQEDMEEAIGKWKTFHHAWMTKYQ</sequence>
<evidence type="ECO:0000313" key="3">
    <source>
        <dbReference type="Proteomes" id="UP001642409"/>
    </source>
</evidence>
<proteinExistence type="predicted"/>
<keyword evidence="3" id="KW-1185">Reference proteome</keyword>
<dbReference type="Proteomes" id="UP001642409">
    <property type="component" value="Unassembled WGS sequence"/>
</dbReference>
<comment type="caution">
    <text evidence="1">The sequence shown here is derived from an EMBL/GenBank/DDBJ whole genome shotgun (WGS) entry which is preliminary data.</text>
</comment>
<protein>
    <submittedName>
        <fullName evidence="1">Putative</fullName>
    </submittedName>
</protein>
<dbReference type="EMBL" id="CAXDID020000349">
    <property type="protein sequence ID" value="CAL6080852.1"/>
    <property type="molecule type" value="Genomic_DNA"/>
</dbReference>
<reference evidence="1" key="1">
    <citation type="submission" date="2023-06" db="EMBL/GenBank/DDBJ databases">
        <authorList>
            <person name="Kurt Z."/>
        </authorList>
    </citation>
    <scope>NUCLEOTIDE SEQUENCE</scope>
</reference>
<dbReference type="InterPro" id="IPR015422">
    <property type="entry name" value="PyrdxlP-dep_Trfase_small"/>
</dbReference>